<feature type="transmembrane region" description="Helical" evidence="8">
    <location>
        <begin position="405"/>
        <end position="424"/>
    </location>
</feature>
<dbReference type="InterPro" id="IPR013525">
    <property type="entry name" value="ABC2_TM"/>
</dbReference>
<dbReference type="Gene3D" id="3.40.50.300">
    <property type="entry name" value="P-loop containing nucleotide triphosphate hydrolases"/>
    <property type="match status" value="1"/>
</dbReference>
<accession>A0A7S3CL40</accession>
<dbReference type="SUPFAM" id="SSF52540">
    <property type="entry name" value="P-loop containing nucleoside triphosphate hydrolases"/>
    <property type="match status" value="1"/>
</dbReference>
<organism evidence="10">
    <name type="scientific">Strombidium rassoulzadegani</name>
    <dbReference type="NCBI Taxonomy" id="1082188"/>
    <lineage>
        <taxon>Eukaryota</taxon>
        <taxon>Sar</taxon>
        <taxon>Alveolata</taxon>
        <taxon>Ciliophora</taxon>
        <taxon>Intramacronucleata</taxon>
        <taxon>Spirotrichea</taxon>
        <taxon>Oligotrichia</taxon>
        <taxon>Strombidiidae</taxon>
        <taxon>Strombidium</taxon>
    </lineage>
</organism>
<dbReference type="Pfam" id="PF19055">
    <property type="entry name" value="ABC2_membrane_7"/>
    <property type="match status" value="1"/>
</dbReference>
<dbReference type="InterPro" id="IPR043926">
    <property type="entry name" value="ABCG_dom"/>
</dbReference>
<feature type="transmembrane region" description="Helical" evidence="8">
    <location>
        <begin position="546"/>
        <end position="566"/>
    </location>
</feature>
<evidence type="ECO:0000256" key="6">
    <source>
        <dbReference type="ARBA" id="ARBA00022989"/>
    </source>
</evidence>
<evidence type="ECO:0000256" key="7">
    <source>
        <dbReference type="ARBA" id="ARBA00023136"/>
    </source>
</evidence>
<dbReference type="GO" id="GO:0005524">
    <property type="term" value="F:ATP binding"/>
    <property type="evidence" value="ECO:0007669"/>
    <property type="project" value="UniProtKB-KW"/>
</dbReference>
<evidence type="ECO:0000256" key="8">
    <source>
        <dbReference type="SAM" id="Phobius"/>
    </source>
</evidence>
<evidence type="ECO:0000256" key="5">
    <source>
        <dbReference type="ARBA" id="ARBA00022840"/>
    </source>
</evidence>
<dbReference type="SMART" id="SM00382">
    <property type="entry name" value="AAA"/>
    <property type="match status" value="1"/>
</dbReference>
<feature type="domain" description="ABC transporter" evidence="9">
    <location>
        <begin position="1"/>
        <end position="218"/>
    </location>
</feature>
<dbReference type="Pfam" id="PF00005">
    <property type="entry name" value="ABC_tran"/>
    <property type="match status" value="1"/>
</dbReference>
<dbReference type="EMBL" id="HBIA01005549">
    <property type="protein sequence ID" value="CAE0231131.1"/>
    <property type="molecule type" value="Transcribed_RNA"/>
</dbReference>
<dbReference type="Pfam" id="PF01061">
    <property type="entry name" value="ABC2_membrane"/>
    <property type="match status" value="1"/>
</dbReference>
<evidence type="ECO:0000256" key="2">
    <source>
        <dbReference type="ARBA" id="ARBA00022448"/>
    </source>
</evidence>
<keyword evidence="3 8" id="KW-0812">Transmembrane</keyword>
<keyword evidence="7 8" id="KW-0472">Membrane</keyword>
<dbReference type="AlphaFoldDB" id="A0A7S3CL40"/>
<proteinExistence type="predicted"/>
<dbReference type="PANTHER" id="PTHR48041:SF139">
    <property type="entry name" value="PROTEIN SCARLET"/>
    <property type="match status" value="1"/>
</dbReference>
<reference evidence="10" key="1">
    <citation type="submission" date="2021-01" db="EMBL/GenBank/DDBJ databases">
        <authorList>
            <person name="Corre E."/>
            <person name="Pelletier E."/>
            <person name="Niang G."/>
            <person name="Scheremetjew M."/>
            <person name="Finn R."/>
            <person name="Kale V."/>
            <person name="Holt S."/>
            <person name="Cochrane G."/>
            <person name="Meng A."/>
            <person name="Brown T."/>
            <person name="Cohen L."/>
        </authorList>
    </citation>
    <scope>NUCLEOTIDE SEQUENCE</scope>
    <source>
        <strain evidence="10">Ras09</strain>
    </source>
</reference>
<feature type="transmembrane region" description="Helical" evidence="8">
    <location>
        <begin position="444"/>
        <end position="469"/>
    </location>
</feature>
<feature type="transmembrane region" description="Helical" evidence="8">
    <location>
        <begin position="481"/>
        <end position="503"/>
    </location>
</feature>
<dbReference type="GO" id="GO:0140359">
    <property type="term" value="F:ABC-type transporter activity"/>
    <property type="evidence" value="ECO:0007669"/>
    <property type="project" value="InterPro"/>
</dbReference>
<evidence type="ECO:0000256" key="3">
    <source>
        <dbReference type="ARBA" id="ARBA00022692"/>
    </source>
</evidence>
<feature type="transmembrane region" description="Helical" evidence="8">
    <location>
        <begin position="311"/>
        <end position="329"/>
    </location>
</feature>
<dbReference type="InterPro" id="IPR003439">
    <property type="entry name" value="ABC_transporter-like_ATP-bd"/>
</dbReference>
<dbReference type="InterPro" id="IPR050352">
    <property type="entry name" value="ABCG_transporters"/>
</dbReference>
<dbReference type="PANTHER" id="PTHR48041">
    <property type="entry name" value="ABC TRANSPORTER G FAMILY MEMBER 28"/>
    <property type="match status" value="1"/>
</dbReference>
<evidence type="ECO:0000313" key="10">
    <source>
        <dbReference type="EMBL" id="CAE0231131.1"/>
    </source>
</evidence>
<dbReference type="InterPro" id="IPR027417">
    <property type="entry name" value="P-loop_NTPase"/>
</dbReference>
<dbReference type="GO" id="GO:0016020">
    <property type="term" value="C:membrane"/>
    <property type="evidence" value="ECO:0007669"/>
    <property type="project" value="UniProtKB-SubCell"/>
</dbReference>
<evidence type="ECO:0000259" key="9">
    <source>
        <dbReference type="PROSITE" id="PS50893"/>
    </source>
</evidence>
<dbReference type="GO" id="GO:0016887">
    <property type="term" value="F:ATP hydrolysis activity"/>
    <property type="evidence" value="ECO:0007669"/>
    <property type="project" value="InterPro"/>
</dbReference>
<sequence length="572" mass="64180">MVAIMGPSGSGKTSLLNVLAGRLKLSKGSSFTGQINVNGRRCKSEDFGKFGAFVQQDDILIPTMTPRECFKFALKISNASNSLSVYEIEVRVKRMISRLRLEGCADTKIGGGLVKGISGGERKRTSIGYELITNPSLLLMDEPTSGLDSDTALKIMRLVQNEAKQRGMTILSTIHMPSSELLQIFDRVIILAEGMTIFNGPVGEITEFFERNGFKLGHYQNPADVMLKLASHPQLLNPELTLKELFLDCRLHSDHSQMPKLGQSSHLALKRVIPNTRFTQIGESRSSSCSQQFALLFKRGVQYQLRNPKSFLALVAMGLINSFVLSSIFHDVGSKRLEDPSPLMTPEEIAALIKHNTDVVNDYVGLVFFVSIDQFVTTSLSQVMQIPNLRPVFVREHANKMYSASAYYLSGWLSSTLALLFYPLMCGSISFYFVSFADSSFENFLSWIGFLVLIALQGSTYGFLFGCILDNEEAGINWLQYSDMVFLFGSGFYVNLKTANWLIQGIGYVSPFRYSTEYLLRILLHELDYVDSVCDKFDFNLKQKCIWVSLVMLLLYFLGGWLVVVLKARYQY</sequence>
<keyword evidence="2" id="KW-0813">Transport</keyword>
<comment type="subcellular location">
    <subcellularLocation>
        <location evidence="1">Membrane</location>
        <topology evidence="1">Multi-pass membrane protein</topology>
    </subcellularLocation>
</comment>
<dbReference type="InterPro" id="IPR003593">
    <property type="entry name" value="AAA+_ATPase"/>
</dbReference>
<dbReference type="PROSITE" id="PS50893">
    <property type="entry name" value="ABC_TRANSPORTER_2"/>
    <property type="match status" value="1"/>
</dbReference>
<keyword evidence="5" id="KW-0067">ATP-binding</keyword>
<gene>
    <name evidence="10" type="ORF">SRAS04492_LOCUS2926</name>
</gene>
<evidence type="ECO:0000256" key="4">
    <source>
        <dbReference type="ARBA" id="ARBA00022741"/>
    </source>
</evidence>
<keyword evidence="6 8" id="KW-1133">Transmembrane helix</keyword>
<name>A0A7S3CL40_9SPIT</name>
<evidence type="ECO:0000256" key="1">
    <source>
        <dbReference type="ARBA" id="ARBA00004141"/>
    </source>
</evidence>
<keyword evidence="4" id="KW-0547">Nucleotide-binding</keyword>
<protein>
    <recommendedName>
        <fullName evidence="9">ABC transporter domain-containing protein</fullName>
    </recommendedName>
</protein>